<dbReference type="Gene3D" id="3.40.50.2000">
    <property type="entry name" value="Glycogen Phosphorylase B"/>
    <property type="match status" value="1"/>
</dbReference>
<evidence type="ECO:0000313" key="3">
    <source>
        <dbReference type="EMBL" id="SDS09807.1"/>
    </source>
</evidence>
<reference evidence="4" key="1">
    <citation type="submission" date="2016-10" db="EMBL/GenBank/DDBJ databases">
        <authorList>
            <person name="Varghese N."/>
            <person name="Submissions S."/>
        </authorList>
    </citation>
    <scope>NUCLEOTIDE SEQUENCE [LARGE SCALE GENOMIC DNA]</scope>
    <source>
        <strain evidence="4">DSM 23676</strain>
    </source>
</reference>
<dbReference type="EMBL" id="LT629766">
    <property type="protein sequence ID" value="SDS09807.1"/>
    <property type="molecule type" value="Genomic_DNA"/>
</dbReference>
<dbReference type="STRING" id="1136497.SAMN04489752_0976"/>
<dbReference type="Pfam" id="PF04101">
    <property type="entry name" value="Glyco_tran_28_C"/>
    <property type="match status" value="1"/>
</dbReference>
<dbReference type="InterPro" id="IPR007235">
    <property type="entry name" value="Glyco_trans_28_C"/>
</dbReference>
<evidence type="ECO:0000256" key="1">
    <source>
        <dbReference type="SAM" id="MobiDB-lite"/>
    </source>
</evidence>
<dbReference type="OrthoDB" id="9802126at2"/>
<proteinExistence type="predicted"/>
<dbReference type="GO" id="GO:0016758">
    <property type="term" value="F:hexosyltransferase activity"/>
    <property type="evidence" value="ECO:0007669"/>
    <property type="project" value="InterPro"/>
</dbReference>
<feature type="domain" description="Glycosyl transferase family 28 C-terminal" evidence="2">
    <location>
        <begin position="238"/>
        <end position="348"/>
    </location>
</feature>
<organism evidence="3 4">
    <name type="scientific">Brevibacterium siliguriense</name>
    <dbReference type="NCBI Taxonomy" id="1136497"/>
    <lineage>
        <taxon>Bacteria</taxon>
        <taxon>Bacillati</taxon>
        <taxon>Actinomycetota</taxon>
        <taxon>Actinomycetes</taxon>
        <taxon>Micrococcales</taxon>
        <taxon>Brevibacteriaceae</taxon>
        <taxon>Brevibacterium</taxon>
    </lineage>
</organism>
<evidence type="ECO:0000313" key="4">
    <source>
        <dbReference type="Proteomes" id="UP000199597"/>
    </source>
</evidence>
<keyword evidence="4" id="KW-1185">Reference proteome</keyword>
<evidence type="ECO:0000259" key="2">
    <source>
        <dbReference type="Pfam" id="PF04101"/>
    </source>
</evidence>
<dbReference type="AlphaFoldDB" id="A0A1H1PFD7"/>
<dbReference type="PANTHER" id="PTHR21015:SF28">
    <property type="entry name" value="SLL1722 PROTEIN"/>
    <property type="match status" value="1"/>
</dbReference>
<accession>A0A1H1PFD7</accession>
<dbReference type="RefSeq" id="WP_092010634.1">
    <property type="nucleotide sequence ID" value="NZ_LT629766.1"/>
</dbReference>
<name>A0A1H1PFD7_9MICO</name>
<dbReference type="SUPFAM" id="SSF53756">
    <property type="entry name" value="UDP-Glycosyltransferase/glycogen phosphorylase"/>
    <property type="match status" value="1"/>
</dbReference>
<keyword evidence="3" id="KW-0808">Transferase</keyword>
<sequence length="430" mass="45584">MRRRLRVALFSHDSLGLGHIRRNRALAFALARDLPALTGREVSGLLIASSPEATRFDLPDGWDWVILPGVTPGPGGYVPRALASSMQGLRGLRAAAISAILDQQRPELFIVDRHPFGIGGELAEAIDQVRDHGCRTVLGLREVLDTPSVIDAEWEKVGGPARVADSFDEVWIYGDPDVYDPRATGEVPSTLAAKAVATGYLSHNRPDDGGIPPAGVQAAGGESAGFESERFVLTCLGGGSDGGSLASIAVESEPPDGHRHLIVTGPQMDTEEFDRLRARAGAATTVIRHCDDIPGLVAAAEAVVCMGGYNTLAELMATDTPALVVPRKGHRAEQPRRAFALAAAGAVDAHTIERLDADVLSEWFVDSVGRLTDRSHIDLTGLATVPRLAAELIADTYTERHSTVADLASEPAAGTTTSFPTTLEETRHAV</sequence>
<dbReference type="PANTHER" id="PTHR21015">
    <property type="entry name" value="UDP-N-ACETYLGLUCOSAMINE--N-ACETYLMURAMYL-(PENTAPEPTIDE) PYROPHOSPHORYL-UNDECAPRENOL N-ACETYLGLUCOSAMINE TRANSFERASE 1"/>
    <property type="match status" value="1"/>
</dbReference>
<feature type="region of interest" description="Disordered" evidence="1">
    <location>
        <begin position="409"/>
        <end position="430"/>
    </location>
</feature>
<gene>
    <name evidence="3" type="ORF">SAMN04489752_0976</name>
</gene>
<dbReference type="Proteomes" id="UP000199597">
    <property type="component" value="Chromosome I"/>
</dbReference>
<protein>
    <submittedName>
        <fullName evidence="3">Predicted glycosyl transferase</fullName>
    </submittedName>
</protein>